<organism evidence="2 3">
    <name type="scientific">Prauserella oleivorans</name>
    <dbReference type="NCBI Taxonomy" id="1478153"/>
    <lineage>
        <taxon>Bacteria</taxon>
        <taxon>Bacillati</taxon>
        <taxon>Actinomycetota</taxon>
        <taxon>Actinomycetes</taxon>
        <taxon>Pseudonocardiales</taxon>
        <taxon>Pseudonocardiaceae</taxon>
        <taxon>Prauserella</taxon>
    </lineage>
</organism>
<evidence type="ECO:0000313" key="3">
    <source>
        <dbReference type="Proteomes" id="UP001597478"/>
    </source>
</evidence>
<proteinExistence type="predicted"/>
<dbReference type="InterPro" id="IPR051344">
    <property type="entry name" value="Vgb"/>
</dbReference>
<dbReference type="Pfam" id="PF24684">
    <property type="entry name" value="Vgb_lyase"/>
    <property type="match status" value="1"/>
</dbReference>
<evidence type="ECO:0000313" key="2">
    <source>
        <dbReference type="EMBL" id="MFD2798331.1"/>
    </source>
</evidence>
<feature type="region of interest" description="Disordered" evidence="1">
    <location>
        <begin position="1"/>
        <end position="23"/>
    </location>
</feature>
<dbReference type="Proteomes" id="UP001597478">
    <property type="component" value="Unassembled WGS sequence"/>
</dbReference>
<accession>A0ABW5W423</accession>
<gene>
    <name evidence="2" type="ORF">ACFS2C_02860</name>
</gene>
<keyword evidence="3" id="KW-1185">Reference proteome</keyword>
<dbReference type="InterPro" id="IPR015943">
    <property type="entry name" value="WD40/YVTN_repeat-like_dom_sf"/>
</dbReference>
<dbReference type="RefSeq" id="WP_377383867.1">
    <property type="nucleotide sequence ID" value="NZ_JBHSAN010000001.1"/>
</dbReference>
<dbReference type="PANTHER" id="PTHR40274:SF3">
    <property type="entry name" value="VIRGINIAMYCIN B LYASE"/>
    <property type="match status" value="1"/>
</dbReference>
<dbReference type="Gene3D" id="2.130.10.10">
    <property type="entry name" value="YVTN repeat-like/Quinoprotein amine dehydrogenase"/>
    <property type="match status" value="2"/>
</dbReference>
<dbReference type="PANTHER" id="PTHR40274">
    <property type="entry name" value="VIRGINIAMYCIN B LYASE"/>
    <property type="match status" value="1"/>
</dbReference>
<name>A0ABW5W423_9PSEU</name>
<evidence type="ECO:0008006" key="4">
    <source>
        <dbReference type="Google" id="ProtNLM"/>
    </source>
</evidence>
<reference evidence="3" key="1">
    <citation type="journal article" date="2019" name="Int. J. Syst. Evol. Microbiol.">
        <title>The Global Catalogue of Microorganisms (GCM) 10K type strain sequencing project: providing services to taxonomists for standard genome sequencing and annotation.</title>
        <authorList>
            <consortium name="The Broad Institute Genomics Platform"/>
            <consortium name="The Broad Institute Genome Sequencing Center for Infectious Disease"/>
            <person name="Wu L."/>
            <person name="Ma J."/>
        </authorList>
    </citation>
    <scope>NUCLEOTIDE SEQUENCE [LARGE SCALE GENOMIC DNA]</scope>
    <source>
        <strain evidence="3">IBRC-M 10906</strain>
    </source>
</reference>
<evidence type="ECO:0000256" key="1">
    <source>
        <dbReference type="SAM" id="MobiDB-lite"/>
    </source>
</evidence>
<comment type="caution">
    <text evidence="2">The sequence shown here is derived from an EMBL/GenBank/DDBJ whole genome shotgun (WGS) entry which is preliminary data.</text>
</comment>
<dbReference type="EMBL" id="JBHUOF010000003">
    <property type="protein sequence ID" value="MFD2798331.1"/>
    <property type="molecule type" value="Genomic_DNA"/>
</dbReference>
<sequence length="366" mass="39666">MALSAVPPAVAEDSTTSPITEYGPIPAQLPIGGVCEVESDGKGKLWIEQYLSSEITSYDLETGEYKSYPTPQPLSVPGGMDKDHEGHFWMTGVTNNSVIRIDTRDGSYKQWPLPWGNALNTTVGATPLNVGTSLSNDVAWGPDNALWMTLGGHNAIGRFDPETETFSKFPVPGEVLGHVHSLFGIIKPGPGRTVIFNMPQMNKVGMIDVDTKEIKQFEMPTPLSWPTGIRTARDGTIWVGEGFGMALARINPETGQVKEYPLLSMDGVRSSLRKQLESGSLGNPLPMLGPVVEGQDGNIYGMVAFASPATLGNQVLKFDPRTGKAEMWPTPSHASYPCDINPDEHGRLWFGELVSQKMGRIDVPAD</sequence>
<protein>
    <recommendedName>
        <fullName evidence="4">Virginiamycin B lyase</fullName>
    </recommendedName>
</protein>
<dbReference type="SUPFAM" id="SSF63829">
    <property type="entry name" value="Calcium-dependent phosphotriesterase"/>
    <property type="match status" value="1"/>
</dbReference>